<keyword evidence="1" id="KW-1133">Transmembrane helix</keyword>
<proteinExistence type="predicted"/>
<gene>
    <name evidence="2" type="ORF">SHALO_2251</name>
</gene>
<dbReference type="STRING" id="1193502.SHALO_2251"/>
<dbReference type="KEGG" id="shal:SHALO_2251"/>
<organism evidence="2 3">
    <name type="scientific">Sulfurospirillum halorespirans DSM 13726</name>
    <dbReference type="NCBI Taxonomy" id="1193502"/>
    <lineage>
        <taxon>Bacteria</taxon>
        <taxon>Pseudomonadati</taxon>
        <taxon>Campylobacterota</taxon>
        <taxon>Epsilonproteobacteria</taxon>
        <taxon>Campylobacterales</taxon>
        <taxon>Sulfurospirillaceae</taxon>
        <taxon>Sulfurospirillum</taxon>
    </lineage>
</organism>
<name>A0A1D7TLZ7_9BACT</name>
<dbReference type="Pfam" id="PF03597">
    <property type="entry name" value="FixS"/>
    <property type="match status" value="1"/>
</dbReference>
<keyword evidence="1" id="KW-0472">Membrane</keyword>
<sequence length="79" mass="8898">MDGWIVGMMLGASTLLGAFGLWALLWGIRSGQFDDHKKFIDGAQFDSEEALQDAVMMERKKADILKEKHKREKGYAPPD</sequence>
<evidence type="ECO:0000313" key="3">
    <source>
        <dbReference type="Proteomes" id="UP000094609"/>
    </source>
</evidence>
<dbReference type="NCBIfam" id="TIGR00847">
    <property type="entry name" value="ccoS"/>
    <property type="match status" value="1"/>
</dbReference>
<keyword evidence="3" id="KW-1185">Reference proteome</keyword>
<dbReference type="EMBL" id="CP017111">
    <property type="protein sequence ID" value="AOO66012.1"/>
    <property type="molecule type" value="Genomic_DNA"/>
</dbReference>
<evidence type="ECO:0000256" key="1">
    <source>
        <dbReference type="SAM" id="Phobius"/>
    </source>
</evidence>
<feature type="transmembrane region" description="Helical" evidence="1">
    <location>
        <begin position="6"/>
        <end position="28"/>
    </location>
</feature>
<dbReference type="RefSeq" id="WP_069478621.1">
    <property type="nucleotide sequence ID" value="NZ_CP017111.1"/>
</dbReference>
<dbReference type="InterPro" id="IPR004714">
    <property type="entry name" value="Cyt_oxidase_maturation_cbb3"/>
</dbReference>
<evidence type="ECO:0000313" key="2">
    <source>
        <dbReference type="EMBL" id="AOO66012.1"/>
    </source>
</evidence>
<dbReference type="Proteomes" id="UP000094609">
    <property type="component" value="Chromosome"/>
</dbReference>
<reference evidence="3" key="1">
    <citation type="submission" date="2016-08" db="EMBL/GenBank/DDBJ databases">
        <title>Complete genome sequence of the organohalide-respiring Epsilonproteobacterium Sulfurospirillum halorespirans.</title>
        <authorList>
            <person name="Goris T."/>
            <person name="Zimmermann J."/>
            <person name="Schenz B."/>
            <person name="Lemos M."/>
            <person name="Hackermueller J."/>
            <person name="Diekert G."/>
        </authorList>
    </citation>
    <scope>NUCLEOTIDE SEQUENCE [LARGE SCALE GENOMIC DNA]</scope>
    <source>
        <strain>DSM 13726</strain>
        <strain evidence="3">PCE-M2</strain>
    </source>
</reference>
<dbReference type="AlphaFoldDB" id="A0A1D7TLZ7"/>
<protein>
    <submittedName>
        <fullName evidence="2">CcoS family protein</fullName>
    </submittedName>
</protein>
<keyword evidence="1" id="KW-0812">Transmembrane</keyword>
<dbReference type="PATRIC" id="fig|1193502.14.peg.2279"/>
<accession>A0A1D7TLZ7</accession>